<evidence type="ECO:0000256" key="1">
    <source>
        <dbReference type="SAM" id="Phobius"/>
    </source>
</evidence>
<keyword evidence="1" id="KW-0812">Transmembrane</keyword>
<keyword evidence="1" id="KW-1133">Transmembrane helix</keyword>
<dbReference type="OrthoDB" id="6361347at2759"/>
<evidence type="ECO:0000313" key="3">
    <source>
        <dbReference type="EMBL" id="POY76817.1"/>
    </source>
</evidence>
<keyword evidence="4" id="KW-1185">Reference proteome</keyword>
<sequence length="549" mass="61728">MHLLRPDPLLVVGPALTSAEVATATRVPPSHPDPAAFIDSLEDGSILRHFDFVARLDRRTSLTTSQIDPLRREGDDLADRTVEVLGLAEAKQRGKDVLVLMSDYLERKEAELGRLEWDRAKKDDVVWRLHDEMARDPPEGVTGFVFLGEDQAKVARRATPLDAFEQIEGPPSLAEGQAVFSRYAPQLYQAFGHFSLAGGFSAPKLAAVMRETNYLTSDSRDATHKRLLETSLFVLDAMADMTTGDSRGWRSAFRVRMLHAQVRIRIREGKARHNVYDEEENGVPINQADLLAVLGAFMISPVWSLRRIGISMTKREEAAYQVCWRHIGYYLGIKPEYLQRLYGSSFETAETYFASLAFALFPAGPPPTEPYATPQYKILSAIAGRPPKPTRVEHHLELCRLLLGPSLAEQLALPRGSLRDVLSVDFEIWTGWALLTFGSIYSRVPLIGRWRGRQWELTRRQWFQWVIELVVVWQLGERRTTFVWRDGEKHSLKLDATEGEEAGIEMGPKVGKAVKETWRNLLVEAGLVTGAVVALGVGAAWFGIRALRF</sequence>
<dbReference type="PANTHER" id="PTHR37539:SF1">
    <property type="entry name" value="ER-BOUND OXYGENASE MPAB_MPAB'_RUBBER OXYGENASE CATALYTIC DOMAIN-CONTAINING PROTEIN"/>
    <property type="match status" value="1"/>
</dbReference>
<dbReference type="EMBL" id="PJQD01000001">
    <property type="protein sequence ID" value="POY76817.1"/>
    <property type="molecule type" value="Genomic_DNA"/>
</dbReference>
<gene>
    <name evidence="3" type="ORF">BMF94_0069</name>
</gene>
<reference evidence="3 4" key="1">
    <citation type="journal article" date="2018" name="Front. Microbiol.">
        <title>Prospects for Fungal Bioremediation of Acidic Radioactive Waste Sites: Characterization and Genome Sequence of Rhodotorula taiwanensis MD1149.</title>
        <authorList>
            <person name="Tkavc R."/>
            <person name="Matrosova V.Y."/>
            <person name="Grichenko O.E."/>
            <person name="Gostincar C."/>
            <person name="Volpe R.P."/>
            <person name="Klimenkova P."/>
            <person name="Gaidamakova E.K."/>
            <person name="Zhou C.E."/>
            <person name="Stewart B.J."/>
            <person name="Lyman M.G."/>
            <person name="Malfatti S.A."/>
            <person name="Rubinfeld B."/>
            <person name="Courtot M."/>
            <person name="Singh J."/>
            <person name="Dalgard C.L."/>
            <person name="Hamilton T."/>
            <person name="Frey K.G."/>
            <person name="Gunde-Cimerman N."/>
            <person name="Dugan L."/>
            <person name="Daly M.J."/>
        </authorList>
    </citation>
    <scope>NUCLEOTIDE SEQUENCE [LARGE SCALE GENOMIC DNA]</scope>
    <source>
        <strain evidence="3 4">MD1149</strain>
    </source>
</reference>
<evidence type="ECO:0000259" key="2">
    <source>
        <dbReference type="Pfam" id="PF09995"/>
    </source>
</evidence>
<evidence type="ECO:0000313" key="4">
    <source>
        <dbReference type="Proteomes" id="UP000237144"/>
    </source>
</evidence>
<dbReference type="GO" id="GO:0016491">
    <property type="term" value="F:oxidoreductase activity"/>
    <property type="evidence" value="ECO:0007669"/>
    <property type="project" value="InterPro"/>
</dbReference>
<feature type="domain" description="ER-bound oxygenase mpaB/mpaB'/Rubber oxygenase catalytic" evidence="2">
    <location>
        <begin position="216"/>
        <end position="422"/>
    </location>
</feature>
<accession>A0A2S5BJ69</accession>
<dbReference type="STRING" id="741276.A0A2S5BJ69"/>
<keyword evidence="1" id="KW-0472">Membrane</keyword>
<protein>
    <recommendedName>
        <fullName evidence="2">ER-bound oxygenase mpaB/mpaB'/Rubber oxygenase catalytic domain-containing protein</fullName>
    </recommendedName>
</protein>
<comment type="caution">
    <text evidence="3">The sequence shown here is derived from an EMBL/GenBank/DDBJ whole genome shotgun (WGS) entry which is preliminary data.</text>
</comment>
<dbReference type="Proteomes" id="UP000237144">
    <property type="component" value="Unassembled WGS sequence"/>
</dbReference>
<dbReference type="AlphaFoldDB" id="A0A2S5BJ69"/>
<feature type="transmembrane region" description="Helical" evidence="1">
    <location>
        <begin position="521"/>
        <end position="544"/>
    </location>
</feature>
<dbReference type="InterPro" id="IPR037473">
    <property type="entry name" value="Lcp-like"/>
</dbReference>
<name>A0A2S5BJ69_9BASI</name>
<dbReference type="PANTHER" id="PTHR37539">
    <property type="entry name" value="SECRETED PROTEIN-RELATED"/>
    <property type="match status" value="1"/>
</dbReference>
<proteinExistence type="predicted"/>
<dbReference type="Pfam" id="PF09995">
    <property type="entry name" value="MPAB_Lcp_cat"/>
    <property type="match status" value="1"/>
</dbReference>
<dbReference type="InterPro" id="IPR018713">
    <property type="entry name" value="MPAB/Lcp_cat_dom"/>
</dbReference>
<organism evidence="3 4">
    <name type="scientific">Rhodotorula taiwanensis</name>
    <dbReference type="NCBI Taxonomy" id="741276"/>
    <lineage>
        <taxon>Eukaryota</taxon>
        <taxon>Fungi</taxon>
        <taxon>Dikarya</taxon>
        <taxon>Basidiomycota</taxon>
        <taxon>Pucciniomycotina</taxon>
        <taxon>Microbotryomycetes</taxon>
        <taxon>Sporidiobolales</taxon>
        <taxon>Sporidiobolaceae</taxon>
        <taxon>Rhodotorula</taxon>
    </lineage>
</organism>